<protein>
    <submittedName>
        <fullName evidence="4">Uncharacterized protein</fullName>
    </submittedName>
</protein>
<dbReference type="RefSeq" id="XP_007515564.1">
    <property type="nucleotide sequence ID" value="XM_007515502.1"/>
</dbReference>
<evidence type="ECO:0000256" key="1">
    <source>
        <dbReference type="SAM" id="Coils"/>
    </source>
</evidence>
<keyword evidence="1" id="KW-0175">Coiled coil</keyword>
<keyword evidence="3" id="KW-1133">Transmembrane helix</keyword>
<organism evidence="4 5">
    <name type="scientific">Bathycoccus prasinos</name>
    <dbReference type="NCBI Taxonomy" id="41875"/>
    <lineage>
        <taxon>Eukaryota</taxon>
        <taxon>Viridiplantae</taxon>
        <taxon>Chlorophyta</taxon>
        <taxon>Mamiellophyceae</taxon>
        <taxon>Mamiellales</taxon>
        <taxon>Bathycoccaceae</taxon>
        <taxon>Bathycoccus</taxon>
    </lineage>
</organism>
<feature type="compositionally biased region" description="Acidic residues" evidence="2">
    <location>
        <begin position="250"/>
        <end position="273"/>
    </location>
</feature>
<keyword evidence="5" id="KW-1185">Reference proteome</keyword>
<evidence type="ECO:0000313" key="4">
    <source>
        <dbReference type="EMBL" id="CCO14443.1"/>
    </source>
</evidence>
<feature type="compositionally biased region" description="Basic and acidic residues" evidence="2">
    <location>
        <begin position="335"/>
        <end position="357"/>
    </location>
</feature>
<feature type="compositionally biased region" description="Basic and acidic residues" evidence="2">
    <location>
        <begin position="316"/>
        <end position="325"/>
    </location>
</feature>
<sequence length="396" mass="45445">MGLVKYSNSGSSVWDGSRSKMEAFFSFLQKLFVFVFVLATFFPYVQYHEFLQQKETMQSSQEQLERSKFKLERNLREMTTKASHREQDARQAETKLSKVEKEVKEKERRNQALEISQQTLQKKLDGCVKDRTSLSEEVTTSTTKVNEVARIESKLERCKHDNLDLNAMTKELRTELTTLEKELKQEVKLRKQAEKASAAQREMATKIKNSLLAMQQAEDKAEKEKARAQVLKRLAKAEKAANATKRKNEEGEDEDEDDADEVDDDFDDDDDEELKPLKAKRKNRKKGGDDEEEEEYDDLAHRKIVADDDENVEPGSRAHEAEKRLRFEKKKSMKKERWSAGGLDKDLNGRLNVDRLRKTPKLTRAEGIQGTSSSQNAGGSSSAAELARARAMRDEP</sequence>
<dbReference type="AlphaFoldDB" id="K8EZ04"/>
<reference evidence="4 5" key="1">
    <citation type="submission" date="2011-10" db="EMBL/GenBank/DDBJ databases">
        <authorList>
            <person name="Genoscope - CEA"/>
        </authorList>
    </citation>
    <scope>NUCLEOTIDE SEQUENCE [LARGE SCALE GENOMIC DNA]</scope>
    <source>
        <strain evidence="4 5">RCC 1105</strain>
    </source>
</reference>
<gene>
    <name evidence="4" type="ORF">Bathy01g05150</name>
</gene>
<keyword evidence="3" id="KW-0472">Membrane</keyword>
<name>K8EZ04_9CHLO</name>
<dbReference type="Proteomes" id="UP000198341">
    <property type="component" value="Chromosome 1"/>
</dbReference>
<dbReference type="KEGG" id="bpg:Bathy01g05150"/>
<dbReference type="EMBL" id="FO082278">
    <property type="protein sequence ID" value="CCO14443.1"/>
    <property type="molecule type" value="Genomic_DNA"/>
</dbReference>
<proteinExistence type="predicted"/>
<keyword evidence="3" id="KW-0812">Transmembrane</keyword>
<evidence type="ECO:0000313" key="5">
    <source>
        <dbReference type="Proteomes" id="UP000198341"/>
    </source>
</evidence>
<feature type="region of interest" description="Disordered" evidence="2">
    <location>
        <begin position="238"/>
        <end position="396"/>
    </location>
</feature>
<accession>K8EZ04</accession>
<dbReference type="GeneID" id="19018250"/>
<feature type="coiled-coil region" evidence="1">
    <location>
        <begin position="61"/>
        <end position="123"/>
    </location>
</feature>
<feature type="compositionally biased region" description="Basic and acidic residues" evidence="2">
    <location>
        <begin position="387"/>
        <end position="396"/>
    </location>
</feature>
<feature type="transmembrane region" description="Helical" evidence="3">
    <location>
        <begin position="27"/>
        <end position="45"/>
    </location>
</feature>
<feature type="compositionally biased region" description="Low complexity" evidence="2">
    <location>
        <begin position="370"/>
        <end position="386"/>
    </location>
</feature>
<evidence type="ECO:0000256" key="3">
    <source>
        <dbReference type="SAM" id="Phobius"/>
    </source>
</evidence>
<evidence type="ECO:0000256" key="2">
    <source>
        <dbReference type="SAM" id="MobiDB-lite"/>
    </source>
</evidence>